<keyword evidence="3" id="KW-1185">Reference proteome</keyword>
<proteinExistence type="predicted"/>
<dbReference type="RefSeq" id="WP_319987835.1">
    <property type="nucleotide sequence ID" value="NZ_JAXAVV010000018.1"/>
</dbReference>
<accession>A0ABU4U005</accession>
<dbReference type="Proteomes" id="UP001271792">
    <property type="component" value="Unassembled WGS sequence"/>
</dbReference>
<feature type="region of interest" description="Disordered" evidence="1">
    <location>
        <begin position="64"/>
        <end position="104"/>
    </location>
</feature>
<organism evidence="2 3">
    <name type="scientific">Lentzea kristufekii</name>
    <dbReference type="NCBI Taxonomy" id="3095430"/>
    <lineage>
        <taxon>Bacteria</taxon>
        <taxon>Bacillati</taxon>
        <taxon>Actinomycetota</taxon>
        <taxon>Actinomycetes</taxon>
        <taxon>Pseudonocardiales</taxon>
        <taxon>Pseudonocardiaceae</taxon>
        <taxon>Lentzea</taxon>
    </lineage>
</organism>
<protein>
    <recommendedName>
        <fullName evidence="4">Pyruvate phosphate dikinase, PEP/pyruvate binding domain</fullName>
    </recommendedName>
</protein>
<dbReference type="InterPro" id="IPR013815">
    <property type="entry name" value="ATP_grasp_subdomain_1"/>
</dbReference>
<dbReference type="SUPFAM" id="SSF56059">
    <property type="entry name" value="Glutathione synthetase ATP-binding domain-like"/>
    <property type="match status" value="1"/>
</dbReference>
<gene>
    <name evidence="2" type="ORF">SK571_31430</name>
</gene>
<dbReference type="EMBL" id="JAXAVV010000018">
    <property type="protein sequence ID" value="MDX8053905.1"/>
    <property type="molecule type" value="Genomic_DNA"/>
</dbReference>
<evidence type="ECO:0000256" key="1">
    <source>
        <dbReference type="SAM" id="MobiDB-lite"/>
    </source>
</evidence>
<evidence type="ECO:0000313" key="3">
    <source>
        <dbReference type="Proteomes" id="UP001271792"/>
    </source>
</evidence>
<feature type="compositionally biased region" description="Basic residues" evidence="1">
    <location>
        <begin position="84"/>
        <end position="96"/>
    </location>
</feature>
<feature type="compositionally biased region" description="Gly residues" evidence="1">
    <location>
        <begin position="64"/>
        <end position="80"/>
    </location>
</feature>
<name>A0ABU4U005_9PSEU</name>
<sequence>MIPLILPLDDPRAVLAVAGGKGESLARLVRAGLPVPAGFHLTTRAYRERSMDGCAGGVPRARRTGGGAVVGHRGGPGGAVVRGPARHRADRVRGRRCSPAPRPS</sequence>
<reference evidence="2 3" key="1">
    <citation type="submission" date="2023-11" db="EMBL/GenBank/DDBJ databases">
        <title>Lentzea sokolovensis, sp. nov., Lentzea kristufkii, sp. nov., and Lentzea miocenensis, sp. nov., rare actinobacteria from Sokolov Coal Basin, Miocene lacustrine sediment, Czech Republic.</title>
        <authorList>
            <person name="Lara A."/>
            <person name="Kotroba L."/>
            <person name="Nouioui I."/>
            <person name="Neumann-Schaal M."/>
            <person name="Mast Y."/>
            <person name="Chronakova A."/>
        </authorList>
    </citation>
    <scope>NUCLEOTIDE SEQUENCE [LARGE SCALE GENOMIC DNA]</scope>
    <source>
        <strain evidence="2 3">BCCO 10_0798</strain>
    </source>
</reference>
<evidence type="ECO:0000313" key="2">
    <source>
        <dbReference type="EMBL" id="MDX8053905.1"/>
    </source>
</evidence>
<dbReference type="Gene3D" id="3.30.1490.20">
    <property type="entry name" value="ATP-grasp fold, A domain"/>
    <property type="match status" value="1"/>
</dbReference>
<evidence type="ECO:0008006" key="4">
    <source>
        <dbReference type="Google" id="ProtNLM"/>
    </source>
</evidence>
<comment type="caution">
    <text evidence="2">The sequence shown here is derived from an EMBL/GenBank/DDBJ whole genome shotgun (WGS) entry which is preliminary data.</text>
</comment>